<protein>
    <submittedName>
        <fullName evidence="2">Putative transposase, Ptta/En/Spm, plant</fullName>
    </submittedName>
</protein>
<dbReference type="STRING" id="74649.A0A2P6RKZ1"/>
<comment type="caution">
    <text evidence="2">The sequence shown here is derived from an EMBL/GenBank/DDBJ whole genome shotgun (WGS) entry which is preliminary data.</text>
</comment>
<feature type="region of interest" description="Disordered" evidence="1">
    <location>
        <begin position="359"/>
        <end position="379"/>
    </location>
</feature>
<dbReference type="EMBL" id="PDCK01000040">
    <property type="protein sequence ID" value="PRQ47077.1"/>
    <property type="molecule type" value="Genomic_DNA"/>
</dbReference>
<organism evidence="2 3">
    <name type="scientific">Rosa chinensis</name>
    <name type="common">China rose</name>
    <dbReference type="NCBI Taxonomy" id="74649"/>
    <lineage>
        <taxon>Eukaryota</taxon>
        <taxon>Viridiplantae</taxon>
        <taxon>Streptophyta</taxon>
        <taxon>Embryophyta</taxon>
        <taxon>Tracheophyta</taxon>
        <taxon>Spermatophyta</taxon>
        <taxon>Magnoliopsida</taxon>
        <taxon>eudicotyledons</taxon>
        <taxon>Gunneridae</taxon>
        <taxon>Pentapetalae</taxon>
        <taxon>rosids</taxon>
        <taxon>fabids</taxon>
        <taxon>Rosales</taxon>
        <taxon>Rosaceae</taxon>
        <taxon>Rosoideae</taxon>
        <taxon>Rosoideae incertae sedis</taxon>
        <taxon>Rosa</taxon>
    </lineage>
</organism>
<evidence type="ECO:0000313" key="2">
    <source>
        <dbReference type="EMBL" id="PRQ47077.1"/>
    </source>
</evidence>
<reference evidence="2 3" key="1">
    <citation type="journal article" date="2018" name="Nat. Genet.">
        <title>The Rosa genome provides new insights in the design of modern roses.</title>
        <authorList>
            <person name="Bendahmane M."/>
        </authorList>
    </citation>
    <scope>NUCLEOTIDE SEQUENCE [LARGE SCALE GENOMIC DNA]</scope>
    <source>
        <strain evidence="3">cv. Old Blush</strain>
    </source>
</reference>
<dbReference type="PANTHER" id="PTHR33018:SF37">
    <property type="entry name" value="TRANSPOSASE TNP1_EN_SPM-LIKE DOMAIN-CONTAINING PROTEIN"/>
    <property type="match status" value="1"/>
</dbReference>
<gene>
    <name evidence="2" type="ORF">RchiOBHm_Chr2g0095801</name>
</gene>
<dbReference type="InterPro" id="IPR004252">
    <property type="entry name" value="Probable_transposase_24"/>
</dbReference>
<sequence length="479" mass="55609">MSNYNMDFQLDDDALPSMHESVQFDDSETQDVGRLFVNEQTIPTENRNNAANEGNKKKGRGKTVIKWGQRGVRERVKWGKQGVPVSPREKCAQYSLFIGSLAADPGLYPIDVKDWRHFDKDDNHQRAWTCIEGTIDWTDEAAAAKKSEIKKYAFEKLADRWKHHKSELKKLYWLPNQGTEERFCRPDNAIDRDQWIRFVTHLDDEDTKTKAAINVSNRSQRVMHHSTSTRTFPAVVYEWQQVENRVEEEPDRLEIFKLTHRKKGKQNEYVDAASTKAVQDLEKAEEERKKLNVDITPQVREDIYAQVLGPEKRNRVRGLGAGVRWRDVPYLHTEKRSISATMEAMKATIEEQRLETARLRSEAEKERQEAAQREERNRIESAEMNKRFAAQMEEFKKQQEAAMEENARKVNELARLQGIRWMKEAGFSGIETAPQLDSDPMTQLAAVQPQCNRPAIPTPPIEDVYRPEMPQTVQESQLN</sequence>
<dbReference type="AlphaFoldDB" id="A0A2P6RKZ1"/>
<feature type="region of interest" description="Disordered" evidence="1">
    <location>
        <begin position="450"/>
        <end position="479"/>
    </location>
</feature>
<evidence type="ECO:0000313" key="3">
    <source>
        <dbReference type="Proteomes" id="UP000238479"/>
    </source>
</evidence>
<keyword evidence="3" id="KW-1185">Reference proteome</keyword>
<name>A0A2P6RKZ1_ROSCH</name>
<dbReference type="Proteomes" id="UP000238479">
    <property type="component" value="Chromosome 2"/>
</dbReference>
<dbReference type="Pfam" id="PF03004">
    <property type="entry name" value="Transposase_24"/>
    <property type="match status" value="1"/>
</dbReference>
<evidence type="ECO:0000256" key="1">
    <source>
        <dbReference type="SAM" id="MobiDB-lite"/>
    </source>
</evidence>
<dbReference type="OMA" id="WIRFVTH"/>
<proteinExistence type="predicted"/>
<dbReference type="Gramene" id="PRQ47077">
    <property type="protein sequence ID" value="PRQ47077"/>
    <property type="gene ID" value="RchiOBHm_Chr2g0095801"/>
</dbReference>
<dbReference type="PANTHER" id="PTHR33018">
    <property type="entry name" value="OS10G0338966 PROTEIN-RELATED"/>
    <property type="match status" value="1"/>
</dbReference>
<accession>A0A2P6RKZ1</accession>